<dbReference type="RefSeq" id="WP_165915881.1">
    <property type="nucleotide sequence ID" value="NZ_BAAAVY010000002.1"/>
</dbReference>
<accession>A0A380WKM4</accession>
<sequence length="46" mass="5097">MKIFARLFGFRRDTSLSTAIERQRLSRTMPGQTGAIAANRLGMLVG</sequence>
<organism evidence="1 2">
    <name type="scientific">Aminobacter aminovorans</name>
    <name type="common">Chelatobacter heintzii</name>
    <dbReference type="NCBI Taxonomy" id="83263"/>
    <lineage>
        <taxon>Bacteria</taxon>
        <taxon>Pseudomonadati</taxon>
        <taxon>Pseudomonadota</taxon>
        <taxon>Alphaproteobacteria</taxon>
        <taxon>Hyphomicrobiales</taxon>
        <taxon>Phyllobacteriaceae</taxon>
        <taxon>Aminobacter</taxon>
    </lineage>
</organism>
<dbReference type="EMBL" id="UFSM01000001">
    <property type="protein sequence ID" value="SUU89481.1"/>
    <property type="molecule type" value="Genomic_DNA"/>
</dbReference>
<dbReference type="Proteomes" id="UP000254701">
    <property type="component" value="Unassembled WGS sequence"/>
</dbReference>
<evidence type="ECO:0000313" key="2">
    <source>
        <dbReference type="Proteomes" id="UP000254701"/>
    </source>
</evidence>
<protein>
    <submittedName>
        <fullName evidence="1">Uncharacterized protein</fullName>
    </submittedName>
</protein>
<evidence type="ECO:0000313" key="1">
    <source>
        <dbReference type="EMBL" id="SUU89481.1"/>
    </source>
</evidence>
<proteinExistence type="predicted"/>
<dbReference type="AlphaFoldDB" id="A0A380WKM4"/>
<reference evidence="1 2" key="1">
    <citation type="submission" date="2018-06" db="EMBL/GenBank/DDBJ databases">
        <authorList>
            <consortium name="Pathogen Informatics"/>
            <person name="Doyle S."/>
        </authorList>
    </citation>
    <scope>NUCLEOTIDE SEQUENCE [LARGE SCALE GENOMIC DNA]</scope>
    <source>
        <strain evidence="1 2">NCTC10684</strain>
    </source>
</reference>
<name>A0A380WKM4_AMIAI</name>
<gene>
    <name evidence="1" type="ORF">NCTC10684_02722</name>
</gene>